<dbReference type="SUPFAM" id="SSF53474">
    <property type="entry name" value="alpha/beta-Hydrolases"/>
    <property type="match status" value="1"/>
</dbReference>
<dbReference type="Gene3D" id="3.40.50.1820">
    <property type="entry name" value="alpha/beta hydrolase"/>
    <property type="match status" value="1"/>
</dbReference>
<name>A0ABU0XIB6_9MICO</name>
<evidence type="ECO:0000313" key="2">
    <source>
        <dbReference type="Proteomes" id="UP001230289"/>
    </source>
</evidence>
<keyword evidence="2" id="KW-1185">Reference proteome</keyword>
<dbReference type="RefSeq" id="WP_308489827.1">
    <property type="nucleotide sequence ID" value="NZ_JAVFCB010000007.1"/>
</dbReference>
<gene>
    <name evidence="1" type="ORF">RBR11_13285</name>
</gene>
<accession>A0ABU0XIB6</accession>
<reference evidence="1 2" key="1">
    <citation type="submission" date="2023-08" db="EMBL/GenBank/DDBJ databases">
        <title>Microbacterium sp. nov., isolated from a waste landfill.</title>
        <authorList>
            <person name="Wen W."/>
        </authorList>
    </citation>
    <scope>NUCLEOTIDE SEQUENCE [LARGE SCALE GENOMIC DNA]</scope>
    <source>
        <strain evidence="1 2">ASV81</strain>
    </source>
</reference>
<evidence type="ECO:0008006" key="3">
    <source>
        <dbReference type="Google" id="ProtNLM"/>
    </source>
</evidence>
<organism evidence="1 2">
    <name type="scientific">Microbacterium capsulatum</name>
    <dbReference type="NCBI Taxonomy" id="3041921"/>
    <lineage>
        <taxon>Bacteria</taxon>
        <taxon>Bacillati</taxon>
        <taxon>Actinomycetota</taxon>
        <taxon>Actinomycetes</taxon>
        <taxon>Micrococcales</taxon>
        <taxon>Microbacteriaceae</taxon>
        <taxon>Microbacterium</taxon>
    </lineage>
</organism>
<proteinExistence type="predicted"/>
<sequence length="463" mass="48149">MGDEVEIGRGGVIAVDPEDLRVAAGRVRYAAIAVQLAEQELQAIPARVQASGIGEVSSLWTLTNRLETVGTALDGLVCATETLADVYELAELRARQAMAATTDPRLVQSCQVRIDELLRANGQLSAAEERVRKEWEEARTAGFTPAAIPAPYSPDGLALTALFAVNPALYALFSTMRFGAAGLTGAGEQLIRWGGSQWGVVAPGPLAPTPGRAVVAGDPRPGDVRVKSAATREAPAAAPASLGEAVSRIPKGGAQVRVETYRMGDGSTRFVAYVDGTRSKSTDGTDRDPWDMASNGRAYLDHAESDAYKATVAALEDAGADASTPVDLVGYSQGGMITDLLAQSGRFDVQAVFTVGSPVEPVLPDDVLSVAVRHTDDPVAGLAGGGSPSGTGSADSLVITRTVAPGHGIDPGMPAHDFDGYRETVRLAEASGDPRMDAIREHFAALAGATMTSRDYASARVLP</sequence>
<comment type="caution">
    <text evidence="1">The sequence shown here is derived from an EMBL/GenBank/DDBJ whole genome shotgun (WGS) entry which is preliminary data.</text>
</comment>
<dbReference type="InterPro" id="IPR029058">
    <property type="entry name" value="AB_hydrolase_fold"/>
</dbReference>
<dbReference type="EMBL" id="JAVFCB010000007">
    <property type="protein sequence ID" value="MDQ4214889.1"/>
    <property type="molecule type" value="Genomic_DNA"/>
</dbReference>
<dbReference type="Proteomes" id="UP001230289">
    <property type="component" value="Unassembled WGS sequence"/>
</dbReference>
<protein>
    <recommendedName>
        <fullName evidence="3">Alpha/beta hydrolase</fullName>
    </recommendedName>
</protein>
<evidence type="ECO:0000313" key="1">
    <source>
        <dbReference type="EMBL" id="MDQ4214889.1"/>
    </source>
</evidence>